<protein>
    <recommendedName>
        <fullName evidence="2">DUF433 domain-containing protein</fullName>
    </recommendedName>
</protein>
<comment type="caution">
    <text evidence="1">The sequence shown here is derived from an EMBL/GenBank/DDBJ whole genome shotgun (WGS) entry which is preliminary data.</text>
</comment>
<sequence>ILGLLAQNVTIEEILEDYPGLEREDVLACIAYAHAVLGNESLEEIKITQ</sequence>
<evidence type="ECO:0000313" key="1">
    <source>
        <dbReference type="EMBL" id="GAF73236.1"/>
    </source>
</evidence>
<dbReference type="EMBL" id="BARS01005426">
    <property type="protein sequence ID" value="GAF73236.1"/>
    <property type="molecule type" value="Genomic_DNA"/>
</dbReference>
<feature type="non-terminal residue" evidence="1">
    <location>
        <position position="1"/>
    </location>
</feature>
<proteinExistence type="predicted"/>
<gene>
    <name evidence="1" type="ORF">S01H1_10641</name>
</gene>
<dbReference type="SUPFAM" id="SSF46689">
    <property type="entry name" value="Homeodomain-like"/>
    <property type="match status" value="1"/>
</dbReference>
<reference evidence="1" key="1">
    <citation type="journal article" date="2014" name="Front. Microbiol.">
        <title>High frequency of phylogenetically diverse reductive dehalogenase-homologous genes in deep subseafloor sedimentary metagenomes.</title>
        <authorList>
            <person name="Kawai M."/>
            <person name="Futagami T."/>
            <person name="Toyoda A."/>
            <person name="Takaki Y."/>
            <person name="Nishi S."/>
            <person name="Hori S."/>
            <person name="Arai W."/>
            <person name="Tsubouchi T."/>
            <person name="Morono Y."/>
            <person name="Uchiyama I."/>
            <person name="Ito T."/>
            <person name="Fujiyama A."/>
            <person name="Inagaki F."/>
            <person name="Takami H."/>
        </authorList>
    </citation>
    <scope>NUCLEOTIDE SEQUENCE</scope>
    <source>
        <strain evidence="1">Expedition CK06-06</strain>
    </source>
</reference>
<dbReference type="AlphaFoldDB" id="X0SDL1"/>
<dbReference type="Pfam" id="PF04255">
    <property type="entry name" value="DUF433"/>
    <property type="match status" value="1"/>
</dbReference>
<dbReference type="InterPro" id="IPR007367">
    <property type="entry name" value="DUF433"/>
</dbReference>
<organism evidence="1">
    <name type="scientific">marine sediment metagenome</name>
    <dbReference type="NCBI Taxonomy" id="412755"/>
    <lineage>
        <taxon>unclassified sequences</taxon>
        <taxon>metagenomes</taxon>
        <taxon>ecological metagenomes</taxon>
    </lineage>
</organism>
<dbReference type="InterPro" id="IPR009057">
    <property type="entry name" value="Homeodomain-like_sf"/>
</dbReference>
<accession>X0SDL1</accession>
<dbReference type="Gene3D" id="1.10.10.10">
    <property type="entry name" value="Winged helix-like DNA-binding domain superfamily/Winged helix DNA-binding domain"/>
    <property type="match status" value="1"/>
</dbReference>
<evidence type="ECO:0008006" key="2">
    <source>
        <dbReference type="Google" id="ProtNLM"/>
    </source>
</evidence>
<name>X0SDL1_9ZZZZ</name>
<dbReference type="InterPro" id="IPR036388">
    <property type="entry name" value="WH-like_DNA-bd_sf"/>
</dbReference>